<evidence type="ECO:0000313" key="2">
    <source>
        <dbReference type="Proteomes" id="UP001202328"/>
    </source>
</evidence>
<protein>
    <submittedName>
        <fullName evidence="1">Uncharacterized protein</fullName>
    </submittedName>
</protein>
<dbReference type="AlphaFoldDB" id="A0AAD4XSD3"/>
<dbReference type="Proteomes" id="UP001202328">
    <property type="component" value="Unassembled WGS sequence"/>
</dbReference>
<accession>A0AAD4XSD3</accession>
<sequence length="54" mass="5993">MSFEACIRQPRSLLVMVVDIAQVMGNDVEPNINSSRQETNLTKVAIFCKRKGGP</sequence>
<comment type="caution">
    <text evidence="1">The sequence shown here is derived from an EMBL/GenBank/DDBJ whole genome shotgun (WGS) entry which is preliminary data.</text>
</comment>
<gene>
    <name evidence="1" type="ORF">MKW98_004298</name>
</gene>
<dbReference type="EMBL" id="JAJJMB010004170">
    <property type="protein sequence ID" value="KAI3943793.1"/>
    <property type="molecule type" value="Genomic_DNA"/>
</dbReference>
<feature type="non-terminal residue" evidence="1">
    <location>
        <position position="54"/>
    </location>
</feature>
<evidence type="ECO:0000313" key="1">
    <source>
        <dbReference type="EMBL" id="KAI3943793.1"/>
    </source>
</evidence>
<name>A0AAD4XSD3_9MAGN</name>
<reference evidence="1" key="1">
    <citation type="submission" date="2022-04" db="EMBL/GenBank/DDBJ databases">
        <title>A functionally conserved STORR gene fusion in Papaver species that diverged 16.8 million years ago.</title>
        <authorList>
            <person name="Catania T."/>
        </authorList>
    </citation>
    <scope>NUCLEOTIDE SEQUENCE</scope>
    <source>
        <strain evidence="1">S-188037</strain>
    </source>
</reference>
<proteinExistence type="predicted"/>
<organism evidence="1 2">
    <name type="scientific">Papaver atlanticum</name>
    <dbReference type="NCBI Taxonomy" id="357466"/>
    <lineage>
        <taxon>Eukaryota</taxon>
        <taxon>Viridiplantae</taxon>
        <taxon>Streptophyta</taxon>
        <taxon>Embryophyta</taxon>
        <taxon>Tracheophyta</taxon>
        <taxon>Spermatophyta</taxon>
        <taxon>Magnoliopsida</taxon>
        <taxon>Ranunculales</taxon>
        <taxon>Papaveraceae</taxon>
        <taxon>Papaveroideae</taxon>
        <taxon>Papaver</taxon>
    </lineage>
</organism>
<keyword evidence="2" id="KW-1185">Reference proteome</keyword>